<dbReference type="VEuPathDB" id="AmoebaDB:EIN_446030"/>
<evidence type="ECO:0000313" key="2">
    <source>
        <dbReference type="Proteomes" id="UP000014680"/>
    </source>
</evidence>
<dbReference type="Proteomes" id="UP000014680">
    <property type="component" value="Unassembled WGS sequence"/>
</dbReference>
<dbReference type="KEGG" id="eiv:EIN_446030"/>
<organism evidence="1 2">
    <name type="scientific">Entamoeba invadens IP1</name>
    <dbReference type="NCBI Taxonomy" id="370355"/>
    <lineage>
        <taxon>Eukaryota</taxon>
        <taxon>Amoebozoa</taxon>
        <taxon>Evosea</taxon>
        <taxon>Archamoebae</taxon>
        <taxon>Mastigamoebida</taxon>
        <taxon>Entamoebidae</taxon>
        <taxon>Entamoeba</taxon>
    </lineage>
</organism>
<accession>L7FK68</accession>
<keyword evidence="2" id="KW-1185">Reference proteome</keyword>
<dbReference type="RefSeq" id="XP_004185392.1">
    <property type="nucleotide sequence ID" value="XM_004185344.1"/>
</dbReference>
<dbReference type="AlphaFoldDB" id="L7FK68"/>
<protein>
    <submittedName>
        <fullName evidence="1">Uncharacterized protein</fullName>
    </submittedName>
</protein>
<name>L7FK68_ENTIV</name>
<gene>
    <name evidence="1" type="ORF">EIN_446030</name>
</gene>
<dbReference type="GeneID" id="14885023"/>
<evidence type="ECO:0000313" key="1">
    <source>
        <dbReference type="EMBL" id="ELP86046.1"/>
    </source>
</evidence>
<reference evidence="1 2" key="1">
    <citation type="submission" date="2012-10" db="EMBL/GenBank/DDBJ databases">
        <authorList>
            <person name="Zafar N."/>
            <person name="Inman J."/>
            <person name="Hall N."/>
            <person name="Lorenzi H."/>
            <person name="Caler E."/>
        </authorList>
    </citation>
    <scope>NUCLEOTIDE SEQUENCE [LARGE SCALE GENOMIC DNA]</scope>
    <source>
        <strain evidence="1 2">IP1</strain>
    </source>
</reference>
<dbReference type="EMBL" id="KB207017">
    <property type="protein sequence ID" value="ELP86046.1"/>
    <property type="molecule type" value="Genomic_DNA"/>
</dbReference>
<sequence length="239" mass="27243">MLYRKYIFETSRTVLVDLSYLMCDGNVESEMFLQYYLSEHKERYLRILESSIYQDEWKYLLVLMKSVTSSGAFLKKNYVEKFNVMYDKDKAEEVDRMARIDRLRGDIPAHLVEERPAFILVYTIATNTLSTENFTFGAECLYGDNMVKVMVLELLGLYDIINCWIGISPPLLKSVAAFMASASNLTAFYGMTQEMVGLMIGFAASALQTSNNELITNGANVGVNFIENTKAYNKILKTS</sequence>
<proteinExistence type="predicted"/>